<sequence>MARCCHHRSSWQCLAWVVFAACSARAVAEPPASLPPVASVDAETRAKWLIDGTVVDAETGAAIESFRITPGTLSSDEDGKIRIRWRDNLERVMSAGRLQWPRTSGFSVMRFRISADGYRPAVSHQISRGGPHVRMRVRLLAEQVDGGDSVDRDVP</sequence>
<evidence type="ECO:0000313" key="3">
    <source>
        <dbReference type="Proteomes" id="UP000324479"/>
    </source>
</evidence>
<comment type="caution">
    <text evidence="2">The sequence shown here is derived from an EMBL/GenBank/DDBJ whole genome shotgun (WGS) entry which is preliminary data.</text>
</comment>
<keyword evidence="3" id="KW-1185">Reference proteome</keyword>
<reference evidence="2 3" key="1">
    <citation type="submission" date="2019-08" db="EMBL/GenBank/DDBJ databases">
        <authorList>
            <person name="Dhanesh K."/>
            <person name="Kumar G."/>
            <person name="Sasikala C."/>
            <person name="Venkata Ramana C."/>
        </authorList>
    </citation>
    <scope>NUCLEOTIDE SEQUENCE [LARGE SCALE GENOMIC DNA]</scope>
    <source>
        <strain evidence="2 3">JC645</strain>
    </source>
</reference>
<proteinExistence type="predicted"/>
<gene>
    <name evidence="2" type="ORF">FYK55_01630</name>
</gene>
<organism evidence="2 3">
    <name type="scientific">Roseiconus nitratireducens</name>
    <dbReference type="NCBI Taxonomy" id="2605748"/>
    <lineage>
        <taxon>Bacteria</taxon>
        <taxon>Pseudomonadati</taxon>
        <taxon>Planctomycetota</taxon>
        <taxon>Planctomycetia</taxon>
        <taxon>Pirellulales</taxon>
        <taxon>Pirellulaceae</taxon>
        <taxon>Roseiconus</taxon>
    </lineage>
</organism>
<protein>
    <submittedName>
        <fullName evidence="2">Uncharacterized protein</fullName>
    </submittedName>
</protein>
<feature type="signal peptide" evidence="1">
    <location>
        <begin position="1"/>
        <end position="28"/>
    </location>
</feature>
<dbReference type="PROSITE" id="PS51257">
    <property type="entry name" value="PROKAR_LIPOPROTEIN"/>
    <property type="match status" value="1"/>
</dbReference>
<dbReference type="AlphaFoldDB" id="A0A5M6DLL2"/>
<dbReference type="Proteomes" id="UP000324479">
    <property type="component" value="Unassembled WGS sequence"/>
</dbReference>
<feature type="chain" id="PRO_5024376624" evidence="1">
    <location>
        <begin position="29"/>
        <end position="155"/>
    </location>
</feature>
<evidence type="ECO:0000256" key="1">
    <source>
        <dbReference type="SAM" id="SignalP"/>
    </source>
</evidence>
<evidence type="ECO:0000313" key="2">
    <source>
        <dbReference type="EMBL" id="KAA5547142.1"/>
    </source>
</evidence>
<dbReference type="EMBL" id="VWOX01000001">
    <property type="protein sequence ID" value="KAA5547142.1"/>
    <property type="molecule type" value="Genomic_DNA"/>
</dbReference>
<name>A0A5M6DLL2_9BACT</name>
<keyword evidence="1" id="KW-0732">Signal</keyword>
<dbReference type="RefSeq" id="WP_150074251.1">
    <property type="nucleotide sequence ID" value="NZ_VWOX01000001.1"/>
</dbReference>
<accession>A0A5M6DLL2</accession>